<evidence type="ECO:0000256" key="1">
    <source>
        <dbReference type="SAM" id="MobiDB-lite"/>
    </source>
</evidence>
<gene>
    <name evidence="2" type="ORF">MARPO_0006s0060</name>
</gene>
<keyword evidence="3" id="KW-1185">Reference proteome</keyword>
<dbReference type="EMBL" id="KZ772678">
    <property type="protein sequence ID" value="PTQ48021.1"/>
    <property type="molecule type" value="Genomic_DNA"/>
</dbReference>
<organism evidence="2 3">
    <name type="scientific">Marchantia polymorpha</name>
    <name type="common">Common liverwort</name>
    <name type="synonym">Marchantia aquatica</name>
    <dbReference type="NCBI Taxonomy" id="3197"/>
    <lineage>
        <taxon>Eukaryota</taxon>
        <taxon>Viridiplantae</taxon>
        <taxon>Streptophyta</taxon>
        <taxon>Embryophyta</taxon>
        <taxon>Marchantiophyta</taxon>
        <taxon>Marchantiopsida</taxon>
        <taxon>Marchantiidae</taxon>
        <taxon>Marchantiales</taxon>
        <taxon>Marchantiaceae</taxon>
        <taxon>Marchantia</taxon>
    </lineage>
</organism>
<sequence length="148" mass="16408">MLLGEEERRGKCHMPNVHGHVSRAICRGGKKRMGASEMEMEMVREGEGGGPPTPNPRGLLLMPWVGMSNVDDDYNDGIACSNVLREDILISLQDTARGAPRAQRRAEQARPDRARWRTRSGQRSFLSRSEESNGDGGPGSDDRMTMNE</sequence>
<proteinExistence type="predicted"/>
<dbReference type="Gramene" id="Mp3g05890.1">
    <property type="protein sequence ID" value="Mp3g05890.1.cds1"/>
    <property type="gene ID" value="Mp3g05890"/>
</dbReference>
<feature type="compositionally biased region" description="Basic and acidic residues" evidence="1">
    <location>
        <begin position="104"/>
        <end position="115"/>
    </location>
</feature>
<accession>A0A2R6XPI0</accession>
<evidence type="ECO:0000313" key="3">
    <source>
        <dbReference type="Proteomes" id="UP000244005"/>
    </source>
</evidence>
<protein>
    <submittedName>
        <fullName evidence="2">Uncharacterized protein</fullName>
    </submittedName>
</protein>
<dbReference type="Proteomes" id="UP000244005">
    <property type="component" value="Unassembled WGS sequence"/>
</dbReference>
<evidence type="ECO:0000313" key="2">
    <source>
        <dbReference type="EMBL" id="PTQ48021.1"/>
    </source>
</evidence>
<reference evidence="3" key="1">
    <citation type="journal article" date="2017" name="Cell">
        <title>Insights into land plant evolution garnered from the Marchantia polymorpha genome.</title>
        <authorList>
            <person name="Bowman J.L."/>
            <person name="Kohchi T."/>
            <person name="Yamato K.T."/>
            <person name="Jenkins J."/>
            <person name="Shu S."/>
            <person name="Ishizaki K."/>
            <person name="Yamaoka S."/>
            <person name="Nishihama R."/>
            <person name="Nakamura Y."/>
            <person name="Berger F."/>
            <person name="Adam C."/>
            <person name="Aki S.S."/>
            <person name="Althoff F."/>
            <person name="Araki T."/>
            <person name="Arteaga-Vazquez M.A."/>
            <person name="Balasubrmanian S."/>
            <person name="Barry K."/>
            <person name="Bauer D."/>
            <person name="Boehm C.R."/>
            <person name="Briginshaw L."/>
            <person name="Caballero-Perez J."/>
            <person name="Catarino B."/>
            <person name="Chen F."/>
            <person name="Chiyoda S."/>
            <person name="Chovatia M."/>
            <person name="Davies K.M."/>
            <person name="Delmans M."/>
            <person name="Demura T."/>
            <person name="Dierschke T."/>
            <person name="Dolan L."/>
            <person name="Dorantes-Acosta A.E."/>
            <person name="Eklund D.M."/>
            <person name="Florent S.N."/>
            <person name="Flores-Sandoval E."/>
            <person name="Fujiyama A."/>
            <person name="Fukuzawa H."/>
            <person name="Galik B."/>
            <person name="Grimanelli D."/>
            <person name="Grimwood J."/>
            <person name="Grossniklaus U."/>
            <person name="Hamada T."/>
            <person name="Haseloff J."/>
            <person name="Hetherington A.J."/>
            <person name="Higo A."/>
            <person name="Hirakawa Y."/>
            <person name="Hundley H.N."/>
            <person name="Ikeda Y."/>
            <person name="Inoue K."/>
            <person name="Inoue S.I."/>
            <person name="Ishida S."/>
            <person name="Jia Q."/>
            <person name="Kakita M."/>
            <person name="Kanazawa T."/>
            <person name="Kawai Y."/>
            <person name="Kawashima T."/>
            <person name="Kennedy M."/>
            <person name="Kinose K."/>
            <person name="Kinoshita T."/>
            <person name="Kohara Y."/>
            <person name="Koide E."/>
            <person name="Komatsu K."/>
            <person name="Kopischke S."/>
            <person name="Kubo M."/>
            <person name="Kyozuka J."/>
            <person name="Lagercrantz U."/>
            <person name="Lin S.S."/>
            <person name="Lindquist E."/>
            <person name="Lipzen A.M."/>
            <person name="Lu C.W."/>
            <person name="De Luna E."/>
            <person name="Martienssen R.A."/>
            <person name="Minamino N."/>
            <person name="Mizutani M."/>
            <person name="Mizutani M."/>
            <person name="Mochizuki N."/>
            <person name="Monte I."/>
            <person name="Mosher R."/>
            <person name="Nagasaki H."/>
            <person name="Nakagami H."/>
            <person name="Naramoto S."/>
            <person name="Nishitani K."/>
            <person name="Ohtani M."/>
            <person name="Okamoto T."/>
            <person name="Okumura M."/>
            <person name="Phillips J."/>
            <person name="Pollak B."/>
            <person name="Reinders A."/>
            <person name="Rovekamp M."/>
            <person name="Sano R."/>
            <person name="Sawa S."/>
            <person name="Schmid M.W."/>
            <person name="Shirakawa M."/>
            <person name="Solano R."/>
            <person name="Spunde A."/>
            <person name="Suetsugu N."/>
            <person name="Sugano S."/>
            <person name="Sugiyama A."/>
            <person name="Sun R."/>
            <person name="Suzuki Y."/>
            <person name="Takenaka M."/>
            <person name="Takezawa D."/>
            <person name="Tomogane H."/>
            <person name="Tsuzuki M."/>
            <person name="Ueda T."/>
            <person name="Umeda M."/>
            <person name="Ward J.M."/>
            <person name="Watanabe Y."/>
            <person name="Yazaki K."/>
            <person name="Yokoyama R."/>
            <person name="Yoshitake Y."/>
            <person name="Yotsui I."/>
            <person name="Zachgo S."/>
            <person name="Schmutz J."/>
        </authorList>
    </citation>
    <scope>NUCLEOTIDE SEQUENCE [LARGE SCALE GENOMIC DNA]</scope>
    <source>
        <strain evidence="3">Tak-1</strain>
    </source>
</reference>
<name>A0A2R6XPI0_MARPO</name>
<dbReference type="AlphaFoldDB" id="A0A2R6XPI0"/>
<feature type="region of interest" description="Disordered" evidence="1">
    <location>
        <begin position="96"/>
        <end position="148"/>
    </location>
</feature>